<protein>
    <submittedName>
        <fullName evidence="2">Uncharacterized protein</fullName>
    </submittedName>
</protein>
<organism evidence="2 3">
    <name type="scientific">Rodentibacter trehalosifermentans</name>
    <dbReference type="NCBI Taxonomy" id="1908263"/>
    <lineage>
        <taxon>Bacteria</taxon>
        <taxon>Pseudomonadati</taxon>
        <taxon>Pseudomonadota</taxon>
        <taxon>Gammaproteobacteria</taxon>
        <taxon>Pasteurellales</taxon>
        <taxon>Pasteurellaceae</taxon>
        <taxon>Rodentibacter</taxon>
    </lineage>
</organism>
<gene>
    <name evidence="2" type="ORF">BKK52_12795</name>
</gene>
<comment type="caution">
    <text evidence="2">The sequence shown here is derived from an EMBL/GenBank/DDBJ whole genome shotgun (WGS) entry which is preliminary data.</text>
</comment>
<name>A0A1V3IT65_9PAST</name>
<reference evidence="2 3" key="1">
    <citation type="submission" date="2016-10" db="EMBL/GenBank/DDBJ databases">
        <title>Rodentibacter gen. nov. and new species.</title>
        <authorList>
            <person name="Christensen H."/>
        </authorList>
    </citation>
    <scope>NUCLEOTIDE SEQUENCE [LARGE SCALE GENOMIC DNA]</scope>
    <source>
        <strain evidence="2 3">H1987082031</strain>
    </source>
</reference>
<evidence type="ECO:0000313" key="2">
    <source>
        <dbReference type="EMBL" id="OOF45230.1"/>
    </source>
</evidence>
<sequence length="143" mass="17084">MVIHFTDQSGTIWDKMSKKQSNEHEIQNLLQELKKLLNEVGWDKKVLAKKVVESQEEYFSDTEEEIEKKKSKEYEIIRKLFNRPPKKEETLHFYISFIVEHEDNKKLDFCKLPELENFDDNQKEILTGIAEISSAFFKREKGE</sequence>
<dbReference type="EMBL" id="MLHL01000102">
    <property type="protein sequence ID" value="OOF45230.1"/>
    <property type="molecule type" value="Genomic_DNA"/>
</dbReference>
<proteinExistence type="predicted"/>
<evidence type="ECO:0000313" key="3">
    <source>
        <dbReference type="Proteomes" id="UP000189161"/>
    </source>
</evidence>
<dbReference type="Proteomes" id="UP000189161">
    <property type="component" value="Unassembled WGS sequence"/>
</dbReference>
<keyword evidence="1" id="KW-0175">Coiled coil</keyword>
<feature type="coiled-coil region" evidence="1">
    <location>
        <begin position="19"/>
        <end position="72"/>
    </location>
</feature>
<dbReference type="AlphaFoldDB" id="A0A1V3IT65"/>
<accession>A0A1V3IT65</accession>
<keyword evidence="3" id="KW-1185">Reference proteome</keyword>
<evidence type="ECO:0000256" key="1">
    <source>
        <dbReference type="SAM" id="Coils"/>
    </source>
</evidence>